<name>A0ABV7JKM6_9SPHI</name>
<evidence type="ECO:0000259" key="8">
    <source>
        <dbReference type="Pfam" id="PF14322"/>
    </source>
</evidence>
<dbReference type="EMBL" id="JBHRTA010000038">
    <property type="protein sequence ID" value="MFC3198645.1"/>
    <property type="molecule type" value="Genomic_DNA"/>
</dbReference>
<dbReference type="InterPro" id="IPR012944">
    <property type="entry name" value="SusD_RagB_dom"/>
</dbReference>
<gene>
    <name evidence="9" type="ORF">ACFOET_13550</name>
</gene>
<evidence type="ECO:0000313" key="10">
    <source>
        <dbReference type="Proteomes" id="UP001595526"/>
    </source>
</evidence>
<evidence type="ECO:0000256" key="1">
    <source>
        <dbReference type="ARBA" id="ARBA00004442"/>
    </source>
</evidence>
<dbReference type="Proteomes" id="UP001595526">
    <property type="component" value="Unassembled WGS sequence"/>
</dbReference>
<keyword evidence="4" id="KW-0472">Membrane</keyword>
<keyword evidence="5" id="KW-0998">Cell outer membrane</keyword>
<dbReference type="Pfam" id="PF14322">
    <property type="entry name" value="SusD-like_3"/>
    <property type="match status" value="1"/>
</dbReference>
<feature type="signal peptide" evidence="6">
    <location>
        <begin position="1"/>
        <end position="24"/>
    </location>
</feature>
<comment type="subcellular location">
    <subcellularLocation>
        <location evidence="1">Cell outer membrane</location>
    </subcellularLocation>
</comment>
<dbReference type="CDD" id="cd08977">
    <property type="entry name" value="SusD"/>
    <property type="match status" value="1"/>
</dbReference>
<feature type="domain" description="SusD-like N-terminal" evidence="8">
    <location>
        <begin position="111"/>
        <end position="234"/>
    </location>
</feature>
<proteinExistence type="inferred from homology"/>
<evidence type="ECO:0000313" key="9">
    <source>
        <dbReference type="EMBL" id="MFC3198645.1"/>
    </source>
</evidence>
<dbReference type="Pfam" id="PF07980">
    <property type="entry name" value="SusD_RagB"/>
    <property type="match status" value="1"/>
</dbReference>
<comment type="caution">
    <text evidence="9">The sequence shown here is derived from an EMBL/GenBank/DDBJ whole genome shotgun (WGS) entry which is preliminary data.</text>
</comment>
<dbReference type="SUPFAM" id="SSF48452">
    <property type="entry name" value="TPR-like"/>
    <property type="match status" value="1"/>
</dbReference>
<protein>
    <submittedName>
        <fullName evidence="9">RagB/SusD family nutrient uptake outer membrane protein</fullName>
    </submittedName>
</protein>
<dbReference type="InterPro" id="IPR033985">
    <property type="entry name" value="SusD-like_N"/>
</dbReference>
<keyword evidence="3 6" id="KW-0732">Signal</keyword>
<accession>A0ABV7JKM6</accession>
<evidence type="ECO:0000256" key="5">
    <source>
        <dbReference type="ARBA" id="ARBA00023237"/>
    </source>
</evidence>
<evidence type="ECO:0000256" key="3">
    <source>
        <dbReference type="ARBA" id="ARBA00022729"/>
    </source>
</evidence>
<feature type="domain" description="RagB/SusD" evidence="7">
    <location>
        <begin position="336"/>
        <end position="582"/>
    </location>
</feature>
<dbReference type="PROSITE" id="PS51257">
    <property type="entry name" value="PROKAR_LIPOPROTEIN"/>
    <property type="match status" value="1"/>
</dbReference>
<organism evidence="9 10">
    <name type="scientific">Parapedobacter deserti</name>
    <dbReference type="NCBI Taxonomy" id="1912957"/>
    <lineage>
        <taxon>Bacteria</taxon>
        <taxon>Pseudomonadati</taxon>
        <taxon>Bacteroidota</taxon>
        <taxon>Sphingobacteriia</taxon>
        <taxon>Sphingobacteriales</taxon>
        <taxon>Sphingobacteriaceae</taxon>
        <taxon>Parapedobacter</taxon>
    </lineage>
</organism>
<evidence type="ECO:0000259" key="7">
    <source>
        <dbReference type="Pfam" id="PF07980"/>
    </source>
</evidence>
<sequence length="582" mass="66047">MKKIATFLKHMGPVALGCCMAVLASCNTDFLEKPDSSDVTIDTIFSERIKAETFLWETYGTSVPAGFPKDWGRWEGVRDASMVMAACDEGDVYDDWPGSNTFNTGVWGPQSNPEDGFGHHYKGIRNANIFIANIDRVPDISEQERAQLRAEAIFLRALQHAELLKRYGGIPIVDHVLQADGEVKLPRNTYAECVDFIVQSCDEAVAALPDAYPSAFLGRATKGAALALKARVLLFAASPLANSPNPYNAQDREYTGYIDYNPERWRAAADAAKAVLDWAAGAGNIRLIVDAANPGNAYETAVTQADNAEIILANKSDSWWGPWWPMMFQFVMPRGIYAGWYGHGVTLQHAQKYYTADGEDQTWPDEGPYSEFSAKMGEMEPRFQRSVFYSGSRWNDEYGVRHFYRRNNGSWTEHAPVNGVGYMKKFLARFNWDGGQLNWIVFRLAEFYLNYAEALNEISPMDGASYAAVNEIRRRAGIPELSAADARYDTQEKLREAIRRERAIELAFEEHRYWDVRRWRIAEEAGVMQGSMWGLNLYEQPNGDIIYRKEVFENRVWDNRMYLYPIPQAEIDKGYILQTPGW</sequence>
<evidence type="ECO:0000256" key="2">
    <source>
        <dbReference type="ARBA" id="ARBA00006275"/>
    </source>
</evidence>
<reference evidence="10" key="1">
    <citation type="journal article" date="2019" name="Int. J. Syst. Evol. Microbiol.">
        <title>The Global Catalogue of Microorganisms (GCM) 10K type strain sequencing project: providing services to taxonomists for standard genome sequencing and annotation.</title>
        <authorList>
            <consortium name="The Broad Institute Genomics Platform"/>
            <consortium name="The Broad Institute Genome Sequencing Center for Infectious Disease"/>
            <person name="Wu L."/>
            <person name="Ma J."/>
        </authorList>
    </citation>
    <scope>NUCLEOTIDE SEQUENCE [LARGE SCALE GENOMIC DNA]</scope>
    <source>
        <strain evidence="10">KCTC 52416</strain>
    </source>
</reference>
<feature type="chain" id="PRO_5046673330" evidence="6">
    <location>
        <begin position="25"/>
        <end position="582"/>
    </location>
</feature>
<evidence type="ECO:0000256" key="4">
    <source>
        <dbReference type="ARBA" id="ARBA00023136"/>
    </source>
</evidence>
<comment type="similarity">
    <text evidence="2">Belongs to the SusD family.</text>
</comment>
<keyword evidence="10" id="KW-1185">Reference proteome</keyword>
<dbReference type="Gene3D" id="1.25.40.390">
    <property type="match status" value="1"/>
</dbReference>
<evidence type="ECO:0000256" key="6">
    <source>
        <dbReference type="SAM" id="SignalP"/>
    </source>
</evidence>
<dbReference type="InterPro" id="IPR011990">
    <property type="entry name" value="TPR-like_helical_dom_sf"/>
</dbReference>
<dbReference type="RefSeq" id="WP_379023502.1">
    <property type="nucleotide sequence ID" value="NZ_JBHRTA010000038.1"/>
</dbReference>